<sequence length="159" mass="17906">MLNDLEGVDQAQNILNSEAPVLLVISSQINKGHWQNGILENIIELKQKLYEQGIHTHFLTASSDDQITKFEFDGDAGFDYLNADETMLKTVIRSNPGLVLLQKGNVMGKWHYNDLPDPASFKNPISYSLGQLIQQQNLLLLLCYALGGLIFLILFMQKK</sequence>
<comment type="caution">
    <text evidence="2">The sequence shown here is derived from an EMBL/GenBank/DDBJ whole genome shotgun (WGS) entry which is preliminary data.</text>
</comment>
<reference evidence="2 3" key="1">
    <citation type="journal article" date="2014" name="Genome Announc.">
        <title>Draft Genome Sequence of Cytophaga fermentans JCM 21142T, a Facultative Anaerobe Isolated from Marine Mud.</title>
        <authorList>
            <person name="Starns D."/>
            <person name="Oshima K."/>
            <person name="Suda W."/>
            <person name="Iino T."/>
            <person name="Yuki M."/>
            <person name="Inoue J."/>
            <person name="Kitamura K."/>
            <person name="Iida T."/>
            <person name="Darby A."/>
            <person name="Hattori M."/>
            <person name="Ohkuma M."/>
        </authorList>
    </citation>
    <scope>NUCLEOTIDE SEQUENCE [LARGE SCALE GENOMIC DNA]</scope>
    <source>
        <strain evidence="2 3">JCM 21142</strain>
    </source>
</reference>
<feature type="transmembrane region" description="Helical" evidence="1">
    <location>
        <begin position="138"/>
        <end position="156"/>
    </location>
</feature>
<dbReference type="AlphaFoldDB" id="W7YAJ9"/>
<dbReference type="eggNOG" id="COG1225">
    <property type="taxonomic scope" value="Bacteria"/>
</dbReference>
<evidence type="ECO:0000313" key="2">
    <source>
        <dbReference type="EMBL" id="GAF04573.1"/>
    </source>
</evidence>
<dbReference type="EMBL" id="BAMD01000049">
    <property type="protein sequence ID" value="GAF04573.1"/>
    <property type="molecule type" value="Genomic_DNA"/>
</dbReference>
<evidence type="ECO:0000313" key="3">
    <source>
        <dbReference type="Proteomes" id="UP000019402"/>
    </source>
</evidence>
<evidence type="ECO:0000256" key="1">
    <source>
        <dbReference type="SAM" id="Phobius"/>
    </source>
</evidence>
<organism evidence="2 3">
    <name type="scientific">Saccharicrinis fermentans DSM 9555 = JCM 21142</name>
    <dbReference type="NCBI Taxonomy" id="869213"/>
    <lineage>
        <taxon>Bacteria</taxon>
        <taxon>Pseudomonadati</taxon>
        <taxon>Bacteroidota</taxon>
        <taxon>Bacteroidia</taxon>
        <taxon>Marinilabiliales</taxon>
        <taxon>Marinilabiliaceae</taxon>
        <taxon>Saccharicrinis</taxon>
    </lineage>
</organism>
<dbReference type="Proteomes" id="UP000019402">
    <property type="component" value="Unassembled WGS sequence"/>
</dbReference>
<accession>W7YAJ9</accession>
<keyword evidence="1" id="KW-0472">Membrane</keyword>
<protein>
    <submittedName>
        <fullName evidence="2">Uncharacterized protein</fullName>
    </submittedName>
</protein>
<keyword evidence="1" id="KW-1133">Transmembrane helix</keyword>
<proteinExistence type="predicted"/>
<name>W7YAJ9_9BACT</name>
<gene>
    <name evidence="2" type="ORF">JCM21142_93282</name>
</gene>
<keyword evidence="3" id="KW-1185">Reference proteome</keyword>
<keyword evidence="1" id="KW-0812">Transmembrane</keyword>